<dbReference type="InterPro" id="IPR036250">
    <property type="entry name" value="AcylCo_DH-like_C"/>
</dbReference>
<evidence type="ECO:0000256" key="1">
    <source>
        <dbReference type="ARBA" id="ARBA00001974"/>
    </source>
</evidence>
<dbReference type="GO" id="GO:0003995">
    <property type="term" value="F:acyl-CoA dehydrogenase activity"/>
    <property type="evidence" value="ECO:0007669"/>
    <property type="project" value="TreeGrafter"/>
</dbReference>
<proteinExistence type="inferred from homology"/>
<dbReference type="Pfam" id="PF00441">
    <property type="entry name" value="Acyl-CoA_dh_1"/>
    <property type="match status" value="1"/>
</dbReference>
<dbReference type="EMBL" id="JACHVQ010000002">
    <property type="protein sequence ID" value="MBB2893339.1"/>
    <property type="molecule type" value="Genomic_DNA"/>
</dbReference>
<organism evidence="9 10">
    <name type="scientific">Flexivirga oryzae</name>
    <dbReference type="NCBI Taxonomy" id="1794944"/>
    <lineage>
        <taxon>Bacteria</taxon>
        <taxon>Bacillati</taxon>
        <taxon>Actinomycetota</taxon>
        <taxon>Actinomycetes</taxon>
        <taxon>Micrococcales</taxon>
        <taxon>Dermacoccaceae</taxon>
        <taxon>Flexivirga</taxon>
    </lineage>
</organism>
<dbReference type="InterPro" id="IPR050741">
    <property type="entry name" value="Acyl-CoA_dehydrogenase"/>
</dbReference>
<dbReference type="GO" id="GO:0005737">
    <property type="term" value="C:cytoplasm"/>
    <property type="evidence" value="ECO:0007669"/>
    <property type="project" value="TreeGrafter"/>
</dbReference>
<evidence type="ECO:0000259" key="7">
    <source>
        <dbReference type="Pfam" id="PF00441"/>
    </source>
</evidence>
<accession>A0A839N942</accession>
<protein>
    <submittedName>
        <fullName evidence="9">Alkylation response protein AidB-like acyl-CoA dehydrogenase</fullName>
    </submittedName>
</protein>
<keyword evidence="4 6" id="KW-0274">FAD</keyword>
<evidence type="ECO:0000259" key="8">
    <source>
        <dbReference type="Pfam" id="PF02770"/>
    </source>
</evidence>
<dbReference type="GO" id="GO:0033539">
    <property type="term" value="P:fatty acid beta-oxidation using acyl-CoA dehydrogenase"/>
    <property type="evidence" value="ECO:0007669"/>
    <property type="project" value="TreeGrafter"/>
</dbReference>
<dbReference type="Gene3D" id="1.20.140.10">
    <property type="entry name" value="Butyryl-CoA Dehydrogenase, subunit A, domain 3"/>
    <property type="match status" value="2"/>
</dbReference>
<comment type="cofactor">
    <cofactor evidence="1 6">
        <name>FAD</name>
        <dbReference type="ChEBI" id="CHEBI:57692"/>
    </cofactor>
</comment>
<dbReference type="Gene3D" id="2.40.110.10">
    <property type="entry name" value="Butyryl-CoA Dehydrogenase, subunit A, domain 2"/>
    <property type="match status" value="1"/>
</dbReference>
<feature type="domain" description="Acyl-CoA oxidase/dehydrogenase middle" evidence="8">
    <location>
        <begin position="121"/>
        <end position="211"/>
    </location>
</feature>
<gene>
    <name evidence="9" type="ORF">FHU39_003357</name>
</gene>
<evidence type="ECO:0000256" key="3">
    <source>
        <dbReference type="ARBA" id="ARBA00022630"/>
    </source>
</evidence>
<dbReference type="InterPro" id="IPR009100">
    <property type="entry name" value="AcylCoA_DH/oxidase_NM_dom_sf"/>
</dbReference>
<dbReference type="RefSeq" id="WP_183321665.1">
    <property type="nucleotide sequence ID" value="NZ_JACHVQ010000002.1"/>
</dbReference>
<dbReference type="AlphaFoldDB" id="A0A839N942"/>
<dbReference type="InterPro" id="IPR037069">
    <property type="entry name" value="AcylCoA_DH/ox_N_sf"/>
</dbReference>
<name>A0A839N942_9MICO</name>
<evidence type="ECO:0000256" key="6">
    <source>
        <dbReference type="RuleBase" id="RU362125"/>
    </source>
</evidence>
<feature type="domain" description="Acyl-CoA dehydrogenase/oxidase C-terminal" evidence="7">
    <location>
        <begin position="234"/>
        <end position="359"/>
    </location>
</feature>
<dbReference type="InterPro" id="IPR006091">
    <property type="entry name" value="Acyl-CoA_Oxase/DH_mid-dom"/>
</dbReference>
<keyword evidence="3 6" id="KW-0285">Flavoprotein</keyword>
<reference evidence="9 10" key="1">
    <citation type="submission" date="2020-08" db="EMBL/GenBank/DDBJ databases">
        <title>Sequencing the genomes of 1000 actinobacteria strains.</title>
        <authorList>
            <person name="Klenk H.-P."/>
        </authorList>
    </citation>
    <scope>NUCLEOTIDE SEQUENCE [LARGE SCALE GENOMIC DNA]</scope>
    <source>
        <strain evidence="9 10">DSM 105369</strain>
    </source>
</reference>
<comment type="similarity">
    <text evidence="2 6">Belongs to the acyl-CoA dehydrogenase family.</text>
</comment>
<evidence type="ECO:0000313" key="10">
    <source>
        <dbReference type="Proteomes" id="UP000559182"/>
    </source>
</evidence>
<dbReference type="InterPro" id="IPR009075">
    <property type="entry name" value="AcylCo_DH/oxidase_C"/>
</dbReference>
<keyword evidence="5 6" id="KW-0560">Oxidoreductase</keyword>
<dbReference type="GO" id="GO:0050660">
    <property type="term" value="F:flavin adenine dinucleotide binding"/>
    <property type="evidence" value="ECO:0007669"/>
    <property type="project" value="InterPro"/>
</dbReference>
<comment type="caution">
    <text evidence="9">The sequence shown here is derived from an EMBL/GenBank/DDBJ whole genome shotgun (WGS) entry which is preliminary data.</text>
</comment>
<dbReference type="PANTHER" id="PTHR48083">
    <property type="entry name" value="MEDIUM-CHAIN SPECIFIC ACYL-COA DEHYDROGENASE, MITOCHONDRIAL-RELATED"/>
    <property type="match status" value="1"/>
</dbReference>
<evidence type="ECO:0000313" key="9">
    <source>
        <dbReference type="EMBL" id="MBB2893339.1"/>
    </source>
</evidence>
<sequence>MPARHTFGESADTTRGADDLRAMALPIDRDPGDTSGYADSVGMQLLRHASLPAPGNDEAKLQGCVGHSILVTALAYGDAGGVLAAPGPSLAGVVVDLLGAPQQRDTFYAALSDPAAHSFCGITEPRHGSDAMGMEARLTATDGGYLLNGEKRYIGNGARGKIGVVFARTGLSPLTIRAILLDPAASGVQRTPIDTVGLRGAQIAQLTFSDVFVPSHAVLGQHLPVTRRGVWGAVQAFNIMRTQVAALAIGTSAAIVDLVAAAKPALDVAFHRARIDAGYALMLRGAEQADQDPAVSHLASLAKLHAVELCRDLSEWAIESLGPSSLLEHPLLEKWWRDAYGFEFMEGVSNVQRIHIAQEFAQRCA</sequence>
<dbReference type="CDD" id="cd00567">
    <property type="entry name" value="ACAD"/>
    <property type="match status" value="1"/>
</dbReference>
<evidence type="ECO:0000256" key="2">
    <source>
        <dbReference type="ARBA" id="ARBA00009347"/>
    </source>
</evidence>
<dbReference type="InterPro" id="IPR046373">
    <property type="entry name" value="Acyl-CoA_Oxase/DH_mid-dom_sf"/>
</dbReference>
<dbReference type="Gene3D" id="1.10.540.10">
    <property type="entry name" value="Acyl-CoA dehydrogenase/oxidase, N-terminal domain"/>
    <property type="match status" value="1"/>
</dbReference>
<dbReference type="Proteomes" id="UP000559182">
    <property type="component" value="Unassembled WGS sequence"/>
</dbReference>
<evidence type="ECO:0000256" key="5">
    <source>
        <dbReference type="ARBA" id="ARBA00023002"/>
    </source>
</evidence>
<evidence type="ECO:0000256" key="4">
    <source>
        <dbReference type="ARBA" id="ARBA00022827"/>
    </source>
</evidence>
<dbReference type="SUPFAM" id="SSF47203">
    <property type="entry name" value="Acyl-CoA dehydrogenase C-terminal domain-like"/>
    <property type="match status" value="1"/>
</dbReference>
<dbReference type="Pfam" id="PF02770">
    <property type="entry name" value="Acyl-CoA_dh_M"/>
    <property type="match status" value="1"/>
</dbReference>
<dbReference type="PANTHER" id="PTHR48083:SF2">
    <property type="entry name" value="MEDIUM-CHAIN SPECIFIC ACYL-COA DEHYDROGENASE, MITOCHONDRIAL"/>
    <property type="match status" value="1"/>
</dbReference>
<dbReference type="SUPFAM" id="SSF56645">
    <property type="entry name" value="Acyl-CoA dehydrogenase NM domain-like"/>
    <property type="match status" value="1"/>
</dbReference>
<keyword evidence="10" id="KW-1185">Reference proteome</keyword>